<reference evidence="2" key="1">
    <citation type="submission" date="2020-01" db="EMBL/GenBank/DDBJ databases">
        <title>Insect and environment-associated Actinomycetes.</title>
        <authorList>
            <person name="Currrie C."/>
            <person name="Chevrette M."/>
            <person name="Carlson C."/>
            <person name="Stubbendieck R."/>
            <person name="Wendt-Pienkowski E."/>
        </authorList>
    </citation>
    <scope>NUCLEOTIDE SEQUENCE</scope>
    <source>
        <strain evidence="2">SID7499</strain>
    </source>
</reference>
<accession>A0A6G3XAH3</accession>
<protein>
    <submittedName>
        <fullName evidence="2">LytR family transcriptional regulator</fullName>
    </submittedName>
</protein>
<dbReference type="AlphaFoldDB" id="A0A6G3XAH3"/>
<gene>
    <name evidence="2" type="ORF">G3M58_50720</name>
</gene>
<dbReference type="EMBL" id="JAAGMN010005306">
    <property type="protein sequence ID" value="NEE14731.1"/>
    <property type="molecule type" value="Genomic_DNA"/>
</dbReference>
<name>A0A6G3XAH3_9ACTN</name>
<evidence type="ECO:0000256" key="1">
    <source>
        <dbReference type="SAM" id="MobiDB-lite"/>
    </source>
</evidence>
<feature type="region of interest" description="Disordered" evidence="1">
    <location>
        <begin position="1"/>
        <end position="55"/>
    </location>
</feature>
<comment type="caution">
    <text evidence="2">The sequence shown here is derived from an EMBL/GenBank/DDBJ whole genome shotgun (WGS) entry which is preliminary data.</text>
</comment>
<organism evidence="2">
    <name type="scientific">Streptomyces sp. SID7499</name>
    <dbReference type="NCBI Taxonomy" id="2706086"/>
    <lineage>
        <taxon>Bacteria</taxon>
        <taxon>Bacillati</taxon>
        <taxon>Actinomycetota</taxon>
        <taxon>Actinomycetes</taxon>
        <taxon>Kitasatosporales</taxon>
        <taxon>Streptomycetaceae</taxon>
        <taxon>Streptomyces</taxon>
    </lineage>
</organism>
<sequence length="55" mass="6194">MPHIQRRPNPQRPPTPPQRPQVPPQSQGYDDRYQDGGYANSPEPGYDSGYNTGQV</sequence>
<evidence type="ECO:0000313" key="2">
    <source>
        <dbReference type="EMBL" id="NEE14731.1"/>
    </source>
</evidence>
<proteinExistence type="predicted"/>
<feature type="compositionally biased region" description="Pro residues" evidence="1">
    <location>
        <begin position="10"/>
        <end position="23"/>
    </location>
</feature>
<feature type="non-terminal residue" evidence="2">
    <location>
        <position position="55"/>
    </location>
</feature>